<dbReference type="Proteomes" id="UP000813444">
    <property type="component" value="Unassembled WGS sequence"/>
</dbReference>
<dbReference type="AlphaFoldDB" id="A0A8K0SSZ3"/>
<name>A0A8K0SSZ3_9HYPO</name>
<evidence type="ECO:0000256" key="1">
    <source>
        <dbReference type="SAM" id="MobiDB-lite"/>
    </source>
</evidence>
<feature type="region of interest" description="Disordered" evidence="1">
    <location>
        <begin position="118"/>
        <end position="145"/>
    </location>
</feature>
<proteinExistence type="predicted"/>
<comment type="caution">
    <text evidence="2">The sequence shown here is derived from an EMBL/GenBank/DDBJ whole genome shotgun (WGS) entry which is preliminary data.</text>
</comment>
<accession>A0A8K0SSZ3</accession>
<sequence>MHTHTRPSLTITIVVAAPATPDITGQTRWPNHLGFLQTSALSKQKGGPSIIAHRLRHSDISRLLLPPPHATTLVPAQTSPDEPQMNKMKEEKIPHRGNTGLLSARGWAEGVDRLTLAKAPSSLGPPVSQEPSQKHPRPQTPPVLSCPFPPILDRRERALPATMASCVEMTGALR</sequence>
<organism evidence="2 3">
    <name type="scientific">Stachybotrys elegans</name>
    <dbReference type="NCBI Taxonomy" id="80388"/>
    <lineage>
        <taxon>Eukaryota</taxon>
        <taxon>Fungi</taxon>
        <taxon>Dikarya</taxon>
        <taxon>Ascomycota</taxon>
        <taxon>Pezizomycotina</taxon>
        <taxon>Sordariomycetes</taxon>
        <taxon>Hypocreomycetidae</taxon>
        <taxon>Hypocreales</taxon>
        <taxon>Stachybotryaceae</taxon>
        <taxon>Stachybotrys</taxon>
    </lineage>
</organism>
<reference evidence="2" key="1">
    <citation type="journal article" date="2021" name="Nat. Commun.">
        <title>Genetic determinants of endophytism in the Arabidopsis root mycobiome.</title>
        <authorList>
            <person name="Mesny F."/>
            <person name="Miyauchi S."/>
            <person name="Thiergart T."/>
            <person name="Pickel B."/>
            <person name="Atanasova L."/>
            <person name="Karlsson M."/>
            <person name="Huettel B."/>
            <person name="Barry K.W."/>
            <person name="Haridas S."/>
            <person name="Chen C."/>
            <person name="Bauer D."/>
            <person name="Andreopoulos W."/>
            <person name="Pangilinan J."/>
            <person name="LaButti K."/>
            <person name="Riley R."/>
            <person name="Lipzen A."/>
            <person name="Clum A."/>
            <person name="Drula E."/>
            <person name="Henrissat B."/>
            <person name="Kohler A."/>
            <person name="Grigoriev I.V."/>
            <person name="Martin F.M."/>
            <person name="Hacquard S."/>
        </authorList>
    </citation>
    <scope>NUCLEOTIDE SEQUENCE</scope>
    <source>
        <strain evidence="2">MPI-CAGE-CH-0235</strain>
    </source>
</reference>
<protein>
    <submittedName>
        <fullName evidence="2">Uncharacterized protein</fullName>
    </submittedName>
</protein>
<dbReference type="EMBL" id="JAGPNK010000006">
    <property type="protein sequence ID" value="KAH7319877.1"/>
    <property type="molecule type" value="Genomic_DNA"/>
</dbReference>
<evidence type="ECO:0000313" key="3">
    <source>
        <dbReference type="Proteomes" id="UP000813444"/>
    </source>
</evidence>
<keyword evidence="3" id="KW-1185">Reference proteome</keyword>
<gene>
    <name evidence="2" type="ORF">B0I35DRAFT_222329</name>
</gene>
<evidence type="ECO:0000313" key="2">
    <source>
        <dbReference type="EMBL" id="KAH7319877.1"/>
    </source>
</evidence>